<name>A0ABR2TCE5_9ROSI</name>
<evidence type="ECO:0000313" key="3">
    <source>
        <dbReference type="Proteomes" id="UP001396334"/>
    </source>
</evidence>
<gene>
    <name evidence="2" type="ORF">V6N11_077205</name>
</gene>
<organism evidence="2 3">
    <name type="scientific">Hibiscus sabdariffa</name>
    <name type="common">roselle</name>
    <dbReference type="NCBI Taxonomy" id="183260"/>
    <lineage>
        <taxon>Eukaryota</taxon>
        <taxon>Viridiplantae</taxon>
        <taxon>Streptophyta</taxon>
        <taxon>Embryophyta</taxon>
        <taxon>Tracheophyta</taxon>
        <taxon>Spermatophyta</taxon>
        <taxon>Magnoliopsida</taxon>
        <taxon>eudicotyledons</taxon>
        <taxon>Gunneridae</taxon>
        <taxon>Pentapetalae</taxon>
        <taxon>rosids</taxon>
        <taxon>malvids</taxon>
        <taxon>Malvales</taxon>
        <taxon>Malvaceae</taxon>
        <taxon>Malvoideae</taxon>
        <taxon>Hibiscus</taxon>
    </lineage>
</organism>
<evidence type="ECO:0000256" key="1">
    <source>
        <dbReference type="SAM" id="MobiDB-lite"/>
    </source>
</evidence>
<dbReference type="Proteomes" id="UP001396334">
    <property type="component" value="Unassembled WGS sequence"/>
</dbReference>
<feature type="region of interest" description="Disordered" evidence="1">
    <location>
        <begin position="1"/>
        <end position="78"/>
    </location>
</feature>
<reference evidence="2 3" key="1">
    <citation type="journal article" date="2024" name="G3 (Bethesda)">
        <title>Genome assembly of Hibiscus sabdariffa L. provides insights into metabolisms of medicinal natural products.</title>
        <authorList>
            <person name="Kim T."/>
        </authorList>
    </citation>
    <scope>NUCLEOTIDE SEQUENCE [LARGE SCALE GENOMIC DNA]</scope>
    <source>
        <strain evidence="2">TK-2024</strain>
        <tissue evidence="2">Old leaves</tissue>
    </source>
</reference>
<proteinExistence type="predicted"/>
<comment type="caution">
    <text evidence="2">The sequence shown here is derived from an EMBL/GenBank/DDBJ whole genome shotgun (WGS) entry which is preliminary data.</text>
</comment>
<accession>A0ABR2TCE5</accession>
<evidence type="ECO:0000313" key="2">
    <source>
        <dbReference type="EMBL" id="KAK9035156.1"/>
    </source>
</evidence>
<sequence length="125" mass="12834">MTTTISTHVSAHIESDQGADAVPVQHVVAVESEQGEDPEPGQGADVGPDQDPNQACDSLPICQHVPPPTTSPLATPAMSSETTTVADFLSLALQSHVASSLPLHVPHSSRDVAGPACAQLVVNKT</sequence>
<dbReference type="EMBL" id="JBBPBN010000006">
    <property type="protein sequence ID" value="KAK9035156.1"/>
    <property type="molecule type" value="Genomic_DNA"/>
</dbReference>
<keyword evidence="3" id="KW-1185">Reference proteome</keyword>
<protein>
    <submittedName>
        <fullName evidence="2">Uncharacterized protein</fullName>
    </submittedName>
</protein>